<dbReference type="GO" id="GO:0006826">
    <property type="term" value="P:iron ion transport"/>
    <property type="evidence" value="ECO:0007669"/>
    <property type="project" value="UniProtKB-ARBA"/>
</dbReference>
<dbReference type="InterPro" id="IPR013112">
    <property type="entry name" value="FAD-bd_8"/>
</dbReference>
<dbReference type="GO" id="GO:0005886">
    <property type="term" value="C:plasma membrane"/>
    <property type="evidence" value="ECO:0007669"/>
    <property type="project" value="UniProtKB-SubCell"/>
</dbReference>
<dbReference type="SFLD" id="SFLDS00052">
    <property type="entry name" value="Ferric_Reductase_Domain"/>
    <property type="match status" value="1"/>
</dbReference>
<dbReference type="GO" id="GO:0006879">
    <property type="term" value="P:intracellular iron ion homeostasis"/>
    <property type="evidence" value="ECO:0007669"/>
    <property type="project" value="TreeGrafter"/>
</dbReference>
<keyword evidence="10" id="KW-0406">Ion transport</keyword>
<dbReference type="EMBL" id="ML179133">
    <property type="protein sequence ID" value="THU98582.1"/>
    <property type="molecule type" value="Genomic_DNA"/>
</dbReference>
<dbReference type="InterPro" id="IPR039261">
    <property type="entry name" value="FNR_nucleotide-bd"/>
</dbReference>
<evidence type="ECO:0000256" key="6">
    <source>
        <dbReference type="ARBA" id="ARBA00022692"/>
    </source>
</evidence>
<protein>
    <recommendedName>
        <fullName evidence="3">ferric-chelate reductase (NADPH)</fullName>
        <ecNumber evidence="3">1.16.1.9</ecNumber>
    </recommendedName>
</protein>
<dbReference type="InterPro" id="IPR013130">
    <property type="entry name" value="Fe3_Rdtase_TM_dom"/>
</dbReference>
<dbReference type="Gene3D" id="3.40.50.80">
    <property type="entry name" value="Nucleotide-binding domain of ferredoxin-NADP reductase (FNR) module"/>
    <property type="match status" value="1"/>
</dbReference>
<keyword evidence="8 15" id="KW-1133">Transmembrane helix</keyword>
<keyword evidence="18" id="KW-1185">Reference proteome</keyword>
<evidence type="ECO:0000256" key="7">
    <source>
        <dbReference type="ARBA" id="ARBA00022982"/>
    </source>
</evidence>
<feature type="transmembrane region" description="Helical" evidence="15">
    <location>
        <begin position="311"/>
        <end position="330"/>
    </location>
</feature>
<dbReference type="Pfam" id="PF01794">
    <property type="entry name" value="Ferric_reduct"/>
    <property type="match status" value="1"/>
</dbReference>
<evidence type="ECO:0000256" key="15">
    <source>
        <dbReference type="SAM" id="Phobius"/>
    </source>
</evidence>
<gene>
    <name evidence="17" type="ORF">K435DRAFT_526076</name>
</gene>
<evidence type="ECO:0000256" key="8">
    <source>
        <dbReference type="ARBA" id="ARBA00022989"/>
    </source>
</evidence>
<dbReference type="GO" id="GO:0052851">
    <property type="term" value="F:ferric-chelate reductase (NADPH) activity"/>
    <property type="evidence" value="ECO:0007669"/>
    <property type="project" value="UniProtKB-EC"/>
</dbReference>
<evidence type="ECO:0000259" key="16">
    <source>
        <dbReference type="PROSITE" id="PS51384"/>
    </source>
</evidence>
<evidence type="ECO:0000256" key="2">
    <source>
        <dbReference type="ARBA" id="ARBA00006278"/>
    </source>
</evidence>
<feature type="transmembrane region" description="Helical" evidence="15">
    <location>
        <begin position="262"/>
        <end position="280"/>
    </location>
</feature>
<dbReference type="InterPro" id="IPR051410">
    <property type="entry name" value="Ferric/Cupric_Reductase"/>
</dbReference>
<dbReference type="CDD" id="cd06186">
    <property type="entry name" value="NOX_Duox_like_FAD_NADP"/>
    <property type="match status" value="1"/>
</dbReference>
<dbReference type="InterPro" id="IPR017938">
    <property type="entry name" value="Riboflavin_synthase-like_b-brl"/>
</dbReference>
<feature type="region of interest" description="Disordered" evidence="14">
    <location>
        <begin position="78"/>
        <end position="103"/>
    </location>
</feature>
<dbReference type="InterPro" id="IPR017927">
    <property type="entry name" value="FAD-bd_FR_type"/>
</dbReference>
<feature type="transmembrane region" description="Helical" evidence="15">
    <location>
        <begin position="287"/>
        <end position="305"/>
    </location>
</feature>
<evidence type="ECO:0000256" key="12">
    <source>
        <dbReference type="ARBA" id="ARBA00023180"/>
    </source>
</evidence>
<comment type="similarity">
    <text evidence="2">Belongs to the ferric reductase (FRE) family.</text>
</comment>
<evidence type="ECO:0000256" key="5">
    <source>
        <dbReference type="ARBA" id="ARBA00022475"/>
    </source>
</evidence>
<dbReference type="Pfam" id="PF08022">
    <property type="entry name" value="FAD_binding_8"/>
    <property type="match status" value="1"/>
</dbReference>
<evidence type="ECO:0000256" key="1">
    <source>
        <dbReference type="ARBA" id="ARBA00004651"/>
    </source>
</evidence>
<keyword evidence="6 15" id="KW-0812">Transmembrane</keyword>
<comment type="catalytic activity">
    <reaction evidence="13">
        <text>2 a Fe(II)-siderophore + NADP(+) + H(+) = 2 a Fe(III)-siderophore + NADPH</text>
        <dbReference type="Rhea" id="RHEA:28795"/>
        <dbReference type="Rhea" id="RHEA-COMP:11342"/>
        <dbReference type="Rhea" id="RHEA-COMP:11344"/>
        <dbReference type="ChEBI" id="CHEBI:15378"/>
        <dbReference type="ChEBI" id="CHEBI:29033"/>
        <dbReference type="ChEBI" id="CHEBI:29034"/>
        <dbReference type="ChEBI" id="CHEBI:57783"/>
        <dbReference type="ChEBI" id="CHEBI:58349"/>
        <dbReference type="EC" id="1.16.1.9"/>
    </reaction>
</comment>
<evidence type="ECO:0000256" key="13">
    <source>
        <dbReference type="ARBA" id="ARBA00048483"/>
    </source>
</evidence>
<keyword evidence="4" id="KW-0813">Transport</keyword>
<evidence type="ECO:0000256" key="14">
    <source>
        <dbReference type="SAM" id="MobiDB-lite"/>
    </source>
</evidence>
<evidence type="ECO:0000256" key="9">
    <source>
        <dbReference type="ARBA" id="ARBA00023002"/>
    </source>
</evidence>
<reference evidence="17 18" key="1">
    <citation type="journal article" date="2019" name="Nat. Ecol. Evol.">
        <title>Megaphylogeny resolves global patterns of mushroom evolution.</title>
        <authorList>
            <person name="Varga T."/>
            <person name="Krizsan K."/>
            <person name="Foldi C."/>
            <person name="Dima B."/>
            <person name="Sanchez-Garcia M."/>
            <person name="Sanchez-Ramirez S."/>
            <person name="Szollosi G.J."/>
            <person name="Szarkandi J.G."/>
            <person name="Papp V."/>
            <person name="Albert L."/>
            <person name="Andreopoulos W."/>
            <person name="Angelini C."/>
            <person name="Antonin V."/>
            <person name="Barry K.W."/>
            <person name="Bougher N.L."/>
            <person name="Buchanan P."/>
            <person name="Buyck B."/>
            <person name="Bense V."/>
            <person name="Catcheside P."/>
            <person name="Chovatia M."/>
            <person name="Cooper J."/>
            <person name="Damon W."/>
            <person name="Desjardin D."/>
            <person name="Finy P."/>
            <person name="Geml J."/>
            <person name="Haridas S."/>
            <person name="Hughes K."/>
            <person name="Justo A."/>
            <person name="Karasinski D."/>
            <person name="Kautmanova I."/>
            <person name="Kiss B."/>
            <person name="Kocsube S."/>
            <person name="Kotiranta H."/>
            <person name="LaButti K.M."/>
            <person name="Lechner B.E."/>
            <person name="Liimatainen K."/>
            <person name="Lipzen A."/>
            <person name="Lukacs Z."/>
            <person name="Mihaltcheva S."/>
            <person name="Morgado L.N."/>
            <person name="Niskanen T."/>
            <person name="Noordeloos M.E."/>
            <person name="Ohm R.A."/>
            <person name="Ortiz-Santana B."/>
            <person name="Ovrebo C."/>
            <person name="Racz N."/>
            <person name="Riley R."/>
            <person name="Savchenko A."/>
            <person name="Shiryaev A."/>
            <person name="Soop K."/>
            <person name="Spirin V."/>
            <person name="Szebenyi C."/>
            <person name="Tomsovsky M."/>
            <person name="Tulloss R.E."/>
            <person name="Uehling J."/>
            <person name="Grigoriev I.V."/>
            <person name="Vagvolgyi C."/>
            <person name="Papp T."/>
            <person name="Martin F.M."/>
            <person name="Miettinen O."/>
            <person name="Hibbett D.S."/>
            <person name="Nagy L.G."/>
        </authorList>
    </citation>
    <scope>NUCLEOTIDE SEQUENCE [LARGE SCALE GENOMIC DNA]</scope>
    <source>
        <strain evidence="17 18">CBS 962.96</strain>
    </source>
</reference>
<dbReference type="SUPFAM" id="SSF63380">
    <property type="entry name" value="Riboflavin synthase domain-like"/>
    <property type="match status" value="1"/>
</dbReference>
<feature type="transmembrane region" description="Helical" evidence="15">
    <location>
        <begin position="224"/>
        <end position="242"/>
    </location>
</feature>
<comment type="subcellular location">
    <subcellularLocation>
        <location evidence="1">Cell membrane</location>
        <topology evidence="1">Multi-pass membrane protein</topology>
    </subcellularLocation>
</comment>
<evidence type="ECO:0000313" key="17">
    <source>
        <dbReference type="EMBL" id="THU98582.1"/>
    </source>
</evidence>
<dbReference type="PROSITE" id="PS51384">
    <property type="entry name" value="FAD_FR"/>
    <property type="match status" value="1"/>
</dbReference>
<feature type="transmembrane region" description="Helical" evidence="15">
    <location>
        <begin position="150"/>
        <end position="174"/>
    </location>
</feature>
<dbReference type="AlphaFoldDB" id="A0A4S8M8A5"/>
<dbReference type="Pfam" id="PF08030">
    <property type="entry name" value="NAD_binding_6"/>
    <property type="match status" value="1"/>
</dbReference>
<keyword evidence="5" id="KW-1003">Cell membrane</keyword>
<dbReference type="PANTHER" id="PTHR32361">
    <property type="entry name" value="FERRIC/CUPRIC REDUCTASE TRANSMEMBRANE COMPONENT"/>
    <property type="match status" value="1"/>
</dbReference>
<evidence type="ECO:0000313" key="18">
    <source>
        <dbReference type="Proteomes" id="UP000297245"/>
    </source>
</evidence>
<proteinExistence type="inferred from homology"/>
<evidence type="ECO:0000256" key="10">
    <source>
        <dbReference type="ARBA" id="ARBA00023065"/>
    </source>
</evidence>
<organism evidence="17 18">
    <name type="scientific">Dendrothele bispora (strain CBS 962.96)</name>
    <dbReference type="NCBI Taxonomy" id="1314807"/>
    <lineage>
        <taxon>Eukaryota</taxon>
        <taxon>Fungi</taxon>
        <taxon>Dikarya</taxon>
        <taxon>Basidiomycota</taxon>
        <taxon>Agaricomycotina</taxon>
        <taxon>Agaricomycetes</taxon>
        <taxon>Agaricomycetidae</taxon>
        <taxon>Agaricales</taxon>
        <taxon>Agaricales incertae sedis</taxon>
        <taxon>Dendrothele</taxon>
    </lineage>
</organism>
<sequence>MPATSNATSSTSAPVAAHGAGAPAFDDEAFVYHINIALICVLALFVLLRLPRFLARFSDFSDFSGLIIRSVPPSQRRPTRRVEFTSSSQDDDRSGLPQLPSDDSHMMYLEKQHARRVGPDGNVVVSSYPPHVSSTPQFLRPTLLLLHKRLMPGLSFSHICVMAAYLGFWLYAGFYKANPFTDAVRFGWIAVAQLPWVLIFATKNNVLGFLLGAGYEKLNFMHRFAGRLTVLAVNVHALYYLYKWLMAGTFTNSIANPSNTWGLVALVCMDCLYFFSTPFWRKKAYNIFILTHIPSVSLLLPAIVLHKRSTFNWVIATVAIYGFDVLIRLISTHINRATIRPIPELGLTRVEIPTLNHGWKAGQHIRLRVFSTGMGLLGWTEIHPFTIASVSGTEEGMVLYCKKAGGWTNKLYDLARSTSNLESGIRSSRFFNSSSSPSSSLDVGRKISVMVEGPYGGPGHRLFHSFSSAVFICGGSGITFGLSSIQELHQKDLLGKSRIKTIELIWVVQDPSNLVPLLPQLTAMVQQSEPFTPLRVRVFYTRAVTGKVPFDENFFKSTRLTLSPGRPKVSKLIEEVIETTLLPSTPSGGGGGYGARGAMGLSGPGRKDGEKKKGLLVGVCGPVGLADSVFQEVGKVDSTRRDQVGGIEVHEETFGW</sequence>
<keyword evidence="12" id="KW-0325">Glycoprotein</keyword>
<feature type="transmembrane region" description="Helical" evidence="15">
    <location>
        <begin position="186"/>
        <end position="212"/>
    </location>
</feature>
<evidence type="ECO:0000256" key="11">
    <source>
        <dbReference type="ARBA" id="ARBA00023136"/>
    </source>
</evidence>
<dbReference type="SFLD" id="SFLDG01168">
    <property type="entry name" value="Ferric_reductase_subgroup_(FRE"/>
    <property type="match status" value="1"/>
</dbReference>
<keyword evidence="9" id="KW-0560">Oxidoreductase</keyword>
<dbReference type="Proteomes" id="UP000297245">
    <property type="component" value="Unassembled WGS sequence"/>
</dbReference>
<dbReference type="PANTHER" id="PTHR32361:SF9">
    <property type="entry name" value="FERRIC REDUCTASE TRANSMEMBRANE COMPONENT 3-RELATED"/>
    <property type="match status" value="1"/>
</dbReference>
<dbReference type="OrthoDB" id="17725at2759"/>
<keyword evidence="11 15" id="KW-0472">Membrane</keyword>
<keyword evidence="7" id="KW-0249">Electron transport</keyword>
<dbReference type="GO" id="GO:0015677">
    <property type="term" value="P:copper ion import"/>
    <property type="evidence" value="ECO:0007669"/>
    <property type="project" value="TreeGrafter"/>
</dbReference>
<dbReference type="EC" id="1.16.1.9" evidence="3"/>
<name>A0A4S8M8A5_DENBC</name>
<evidence type="ECO:0000256" key="3">
    <source>
        <dbReference type="ARBA" id="ARBA00012668"/>
    </source>
</evidence>
<evidence type="ECO:0000256" key="4">
    <source>
        <dbReference type="ARBA" id="ARBA00022448"/>
    </source>
</evidence>
<feature type="domain" description="FAD-binding FR-type" evidence="16">
    <location>
        <begin position="324"/>
        <end position="461"/>
    </location>
</feature>
<dbReference type="SUPFAM" id="SSF52343">
    <property type="entry name" value="Ferredoxin reductase-like, C-terminal NADP-linked domain"/>
    <property type="match status" value="1"/>
</dbReference>
<feature type="transmembrane region" description="Helical" evidence="15">
    <location>
        <begin position="30"/>
        <end position="48"/>
    </location>
</feature>
<accession>A0A4S8M8A5</accession>
<dbReference type="InterPro" id="IPR013121">
    <property type="entry name" value="Fe_red_NAD-bd_6"/>
</dbReference>